<accession>A0A1K1MR83</accession>
<protein>
    <submittedName>
        <fullName evidence="1">Uncharacterized protein</fullName>
    </submittedName>
</protein>
<name>A0A1K1MR83_9FLAO</name>
<keyword evidence="2" id="KW-1185">Reference proteome</keyword>
<dbReference type="EMBL" id="FPJE01000003">
    <property type="protein sequence ID" value="SFW25696.1"/>
    <property type="molecule type" value="Genomic_DNA"/>
</dbReference>
<gene>
    <name evidence="1" type="ORF">SAMN02927921_00761</name>
</gene>
<organism evidence="1 2">
    <name type="scientific">Sinomicrobium oceani</name>
    <dbReference type="NCBI Taxonomy" id="1150368"/>
    <lineage>
        <taxon>Bacteria</taxon>
        <taxon>Pseudomonadati</taxon>
        <taxon>Bacteroidota</taxon>
        <taxon>Flavobacteriia</taxon>
        <taxon>Flavobacteriales</taxon>
        <taxon>Flavobacteriaceae</taxon>
        <taxon>Sinomicrobium</taxon>
    </lineage>
</organism>
<proteinExistence type="predicted"/>
<evidence type="ECO:0000313" key="1">
    <source>
        <dbReference type="EMBL" id="SFW25696.1"/>
    </source>
</evidence>
<evidence type="ECO:0000313" key="2">
    <source>
        <dbReference type="Proteomes" id="UP000182248"/>
    </source>
</evidence>
<dbReference type="AlphaFoldDB" id="A0A1K1MR83"/>
<reference evidence="1 2" key="1">
    <citation type="submission" date="2016-11" db="EMBL/GenBank/DDBJ databases">
        <authorList>
            <person name="Jaros S."/>
            <person name="Januszkiewicz K."/>
            <person name="Wedrychowicz H."/>
        </authorList>
    </citation>
    <scope>NUCLEOTIDE SEQUENCE [LARGE SCALE GENOMIC DNA]</scope>
    <source>
        <strain evidence="1 2">CGMCC 1.12145</strain>
    </source>
</reference>
<sequence>MTKVIDFELYFLLSPFLCKKNLLLQLKHIMFVYHLPFQILAWLENFIV</sequence>
<dbReference type="Proteomes" id="UP000182248">
    <property type="component" value="Unassembled WGS sequence"/>
</dbReference>
<dbReference type="STRING" id="1150368.SAMN02927921_00761"/>